<evidence type="ECO:0000256" key="1">
    <source>
        <dbReference type="ARBA" id="ARBA00023002"/>
    </source>
</evidence>
<evidence type="ECO:0000313" key="4">
    <source>
        <dbReference type="Proteomes" id="UP000604241"/>
    </source>
</evidence>
<dbReference type="EMBL" id="JACSQV010000001">
    <property type="protein sequence ID" value="MBD7917067.1"/>
    <property type="molecule type" value="Genomic_DNA"/>
</dbReference>
<dbReference type="PANTHER" id="PTHR30466">
    <property type="entry name" value="FLAVIN REDUCTASE"/>
    <property type="match status" value="1"/>
</dbReference>
<dbReference type="InterPro" id="IPR050268">
    <property type="entry name" value="NADH-dep_flavin_reductase"/>
</dbReference>
<proteinExistence type="predicted"/>
<organism evidence="3 4">
    <name type="scientific">Cellulomonas avistercoris</name>
    <dbReference type="NCBI Taxonomy" id="2762242"/>
    <lineage>
        <taxon>Bacteria</taxon>
        <taxon>Bacillati</taxon>
        <taxon>Actinomycetota</taxon>
        <taxon>Actinomycetes</taxon>
        <taxon>Micrococcales</taxon>
        <taxon>Cellulomonadaceae</taxon>
        <taxon>Cellulomonas</taxon>
    </lineage>
</organism>
<dbReference type="Proteomes" id="UP000604241">
    <property type="component" value="Unassembled WGS sequence"/>
</dbReference>
<name>A0ABR8Q9G5_9CELL</name>
<dbReference type="RefSeq" id="WP_191779795.1">
    <property type="nucleotide sequence ID" value="NZ_JACSQV010000001.1"/>
</dbReference>
<dbReference type="SUPFAM" id="SSF50475">
    <property type="entry name" value="FMN-binding split barrel"/>
    <property type="match status" value="1"/>
</dbReference>
<gene>
    <name evidence="3" type="ORF">H9657_02060</name>
</gene>
<dbReference type="SMART" id="SM00903">
    <property type="entry name" value="Flavin_Reduct"/>
    <property type="match status" value="1"/>
</dbReference>
<comment type="caution">
    <text evidence="3">The sequence shown here is derived from an EMBL/GenBank/DDBJ whole genome shotgun (WGS) entry which is preliminary data.</text>
</comment>
<evidence type="ECO:0000259" key="2">
    <source>
        <dbReference type="SMART" id="SM00903"/>
    </source>
</evidence>
<protein>
    <submittedName>
        <fullName evidence="3">Flavin reductase family protein</fullName>
    </submittedName>
</protein>
<evidence type="ECO:0000313" key="3">
    <source>
        <dbReference type="EMBL" id="MBD7917067.1"/>
    </source>
</evidence>
<dbReference type="InterPro" id="IPR002563">
    <property type="entry name" value="Flavin_Rdtase-like_dom"/>
</dbReference>
<dbReference type="Gene3D" id="2.30.110.10">
    <property type="entry name" value="Electron Transport, Fmn-binding Protein, Chain A"/>
    <property type="match status" value="1"/>
</dbReference>
<sequence>MSQLPTFVTVVTSYGPDGPLGCTVNSLMSLSLDPPSLVLSLGARSRTAQWLTRGTVPFAVNALTWPQRALADTFAAGDAGRRFDGVAHEDVAGCPVLTGAAPVLVCVLEDAWPVHDHVLLVGRVEHASSDESQRPLVHHRRAQRTLALPT</sequence>
<reference evidence="3 4" key="1">
    <citation type="submission" date="2020-08" db="EMBL/GenBank/DDBJ databases">
        <title>A Genomic Blueprint of the Chicken Gut Microbiome.</title>
        <authorList>
            <person name="Gilroy R."/>
            <person name="Ravi A."/>
            <person name="Getino M."/>
            <person name="Pursley I."/>
            <person name="Horton D.L."/>
            <person name="Alikhan N.-F."/>
            <person name="Baker D."/>
            <person name="Gharbi K."/>
            <person name="Hall N."/>
            <person name="Watson M."/>
            <person name="Adriaenssens E.M."/>
            <person name="Foster-Nyarko E."/>
            <person name="Jarju S."/>
            <person name="Secka A."/>
            <person name="Antonio M."/>
            <person name="Oren A."/>
            <person name="Chaudhuri R."/>
            <person name="La Ragione R.M."/>
            <person name="Hildebrand F."/>
            <person name="Pallen M.J."/>
        </authorList>
    </citation>
    <scope>NUCLEOTIDE SEQUENCE [LARGE SCALE GENOMIC DNA]</scope>
    <source>
        <strain evidence="3 4">Sa3CUA2</strain>
    </source>
</reference>
<keyword evidence="1" id="KW-0560">Oxidoreductase</keyword>
<dbReference type="PANTHER" id="PTHR30466:SF1">
    <property type="entry name" value="FMN REDUCTASE (NADH) RUTF"/>
    <property type="match status" value="1"/>
</dbReference>
<accession>A0ABR8Q9G5</accession>
<keyword evidence="4" id="KW-1185">Reference proteome</keyword>
<feature type="domain" description="Flavin reductase like" evidence="2">
    <location>
        <begin position="1"/>
        <end position="145"/>
    </location>
</feature>
<dbReference type="Pfam" id="PF01613">
    <property type="entry name" value="Flavin_Reduct"/>
    <property type="match status" value="1"/>
</dbReference>
<dbReference type="InterPro" id="IPR012349">
    <property type="entry name" value="Split_barrel_FMN-bd"/>
</dbReference>